<accession>A0A6J1C5R0</accession>
<dbReference type="KEGG" id="mcha:111008511"/>
<organism evidence="2 3">
    <name type="scientific">Momordica charantia</name>
    <name type="common">Bitter gourd</name>
    <name type="synonym">Balsam pear</name>
    <dbReference type="NCBI Taxonomy" id="3673"/>
    <lineage>
        <taxon>Eukaryota</taxon>
        <taxon>Viridiplantae</taxon>
        <taxon>Streptophyta</taxon>
        <taxon>Embryophyta</taxon>
        <taxon>Tracheophyta</taxon>
        <taxon>Spermatophyta</taxon>
        <taxon>Magnoliopsida</taxon>
        <taxon>eudicotyledons</taxon>
        <taxon>Gunneridae</taxon>
        <taxon>Pentapetalae</taxon>
        <taxon>rosids</taxon>
        <taxon>fabids</taxon>
        <taxon>Cucurbitales</taxon>
        <taxon>Cucurbitaceae</taxon>
        <taxon>Momordiceae</taxon>
        <taxon>Momordica</taxon>
    </lineage>
</organism>
<evidence type="ECO:0000256" key="1">
    <source>
        <dbReference type="SAM" id="MobiDB-lite"/>
    </source>
</evidence>
<dbReference type="OrthoDB" id="1936256at2759"/>
<evidence type="ECO:0000313" key="3">
    <source>
        <dbReference type="RefSeq" id="XP_022136939.1"/>
    </source>
</evidence>
<evidence type="ECO:0000313" key="2">
    <source>
        <dbReference type="Proteomes" id="UP000504603"/>
    </source>
</evidence>
<sequence length="291" mass="31820">MADFSFLSDTDDSAVEELLSQTHDLCVLEQVSAINCSGFTDSLLPSDLESRFRKLKSFPAAKSEARSGFDSKNRSTRCGGGNSGDDFAVFSPSKQSPKGELGFTPKSQSQRLPDFSPGKGNSTPPTENQKLRGSSRAKSKCRYVSSPSNSSSSSAEIDEISSPPIVPKRDGKICSKTNSESKSFASLPQSPPSPPIRTGCFWCSPKKTPEKKTSSGRILENDLGWGKNNDFLSDLSIFSAKEQQKILKKAMKEEEKVNREAEKIVKWAKQASARMNISDIEDELGDQEIKK</sequence>
<feature type="compositionally biased region" description="Low complexity" evidence="1">
    <location>
        <begin position="145"/>
        <end position="163"/>
    </location>
</feature>
<dbReference type="PANTHER" id="PTHR35692">
    <property type="entry name" value="F26F24.11"/>
    <property type="match status" value="1"/>
</dbReference>
<dbReference type="PANTHER" id="PTHR35692:SF1">
    <property type="entry name" value="F26F24.11"/>
    <property type="match status" value="1"/>
</dbReference>
<name>A0A6J1C5R0_MOMCH</name>
<feature type="compositionally biased region" description="Polar residues" evidence="1">
    <location>
        <begin position="119"/>
        <end position="132"/>
    </location>
</feature>
<feature type="compositionally biased region" description="Polar residues" evidence="1">
    <location>
        <begin position="175"/>
        <end position="188"/>
    </location>
</feature>
<dbReference type="Proteomes" id="UP000504603">
    <property type="component" value="Unplaced"/>
</dbReference>
<reference evidence="3" key="1">
    <citation type="submission" date="2025-08" db="UniProtKB">
        <authorList>
            <consortium name="RefSeq"/>
        </authorList>
    </citation>
    <scope>IDENTIFICATION</scope>
</reference>
<feature type="compositionally biased region" description="Basic and acidic residues" evidence="1">
    <location>
        <begin position="63"/>
        <end position="73"/>
    </location>
</feature>
<feature type="region of interest" description="Disordered" evidence="1">
    <location>
        <begin position="63"/>
        <end position="215"/>
    </location>
</feature>
<keyword evidence="2" id="KW-1185">Reference proteome</keyword>
<dbReference type="RefSeq" id="XP_022136939.1">
    <property type="nucleotide sequence ID" value="XM_022281247.1"/>
</dbReference>
<gene>
    <name evidence="3" type="primary">LOC111008511</name>
</gene>
<protein>
    <submittedName>
        <fullName evidence="3">Uncharacterized protein LOC111008511</fullName>
    </submittedName>
</protein>
<proteinExistence type="predicted"/>
<dbReference type="AlphaFoldDB" id="A0A6J1C5R0"/>
<dbReference type="GeneID" id="111008511"/>